<organism evidence="2">
    <name type="scientific">Scrofimicrobium appendicitidis</name>
    <dbReference type="NCBI Taxonomy" id="3079930"/>
    <lineage>
        <taxon>Bacteria</taxon>
        <taxon>Bacillati</taxon>
        <taxon>Actinomycetota</taxon>
        <taxon>Actinomycetes</taxon>
        <taxon>Actinomycetales</taxon>
        <taxon>Actinomycetaceae</taxon>
        <taxon>Scrofimicrobium</taxon>
    </lineage>
</organism>
<dbReference type="PANTHER" id="PTHR43135:SF4">
    <property type="entry name" value="AMIDOHYDROLASE-RELATED DOMAIN-CONTAINING PROTEIN"/>
    <property type="match status" value="1"/>
</dbReference>
<feature type="domain" description="Amidohydrolase-related" evidence="1">
    <location>
        <begin position="49"/>
        <end position="362"/>
    </location>
</feature>
<dbReference type="InterPro" id="IPR011059">
    <property type="entry name" value="Metal-dep_hydrolase_composite"/>
</dbReference>
<evidence type="ECO:0000313" key="2">
    <source>
        <dbReference type="EMBL" id="XBW07430.1"/>
    </source>
</evidence>
<name>A0AAU7V592_9ACTO</name>
<dbReference type="PANTHER" id="PTHR43135">
    <property type="entry name" value="ALPHA-D-RIBOSE 1-METHYLPHOSPHONATE 5-TRIPHOSPHATE DIPHOSPHATASE"/>
    <property type="match status" value="1"/>
</dbReference>
<proteinExistence type="predicted"/>
<dbReference type="Gene3D" id="3.20.20.140">
    <property type="entry name" value="Metal-dependent hydrolases"/>
    <property type="match status" value="1"/>
</dbReference>
<dbReference type="KEGG" id="sapp:SAC06_07210"/>
<dbReference type="AlphaFoldDB" id="A0AAU7V592"/>
<protein>
    <submittedName>
        <fullName evidence="2">Amidohydrolase family protein</fullName>
    </submittedName>
</protein>
<dbReference type="Pfam" id="PF01979">
    <property type="entry name" value="Amidohydro_1"/>
    <property type="match status" value="1"/>
</dbReference>
<gene>
    <name evidence="2" type="ORF">SAC06_07210</name>
</gene>
<dbReference type="Gene3D" id="2.30.40.10">
    <property type="entry name" value="Urease, subunit C, domain 1"/>
    <property type="match status" value="1"/>
</dbReference>
<dbReference type="GO" id="GO:0016810">
    <property type="term" value="F:hydrolase activity, acting on carbon-nitrogen (but not peptide) bonds"/>
    <property type="evidence" value="ECO:0007669"/>
    <property type="project" value="InterPro"/>
</dbReference>
<dbReference type="EMBL" id="CP138335">
    <property type="protein sequence ID" value="XBW07430.1"/>
    <property type="molecule type" value="Genomic_DNA"/>
</dbReference>
<dbReference type="InterPro" id="IPR006680">
    <property type="entry name" value="Amidohydro-rel"/>
</dbReference>
<dbReference type="InterPro" id="IPR032466">
    <property type="entry name" value="Metal_Hydrolase"/>
</dbReference>
<evidence type="ECO:0000259" key="1">
    <source>
        <dbReference type="Pfam" id="PF01979"/>
    </source>
</evidence>
<accession>A0AAU7V592</accession>
<sequence>MKPVTGWVYWRGQEAKYPSWQFGQLEADPKGGLKFTAEADRPGEHPRQWIIPGLVDAHNHLQIGGDGPVSEEVALDRAIQELSSGVLALRDLGNPHESPAHHLARAPRLVTAGRHLARPKRYLPGLALEVEDQADLPAAVAQQVQAGNPWVKLVGDWIDRSRGSEADLDPLWDRAVLIDAVQTAHELGARVAVHVFGRSALDDLFEAGVDSIEHGTGMTWEHCQEAAARGITVTPTLGQVELFPQFAGAATRYPNYAQTMINLYQNWRTWWANLVEARVQLLPGSDAGGYQPHGQLFRELYRWEGAGLDATTIIDYATWQARDFLGFDSLSTGAPADFLVLRDDPMVELTVLGEPLRIVFDGQDV</sequence>
<reference evidence="2" key="1">
    <citation type="submission" date="2023-11" db="EMBL/GenBank/DDBJ databases">
        <title>Scrofimicrobium hongkongense sp. nov., isolated from a patient with peritonitis.</title>
        <authorList>
            <person name="Lao H.Y."/>
            <person name="Wong A.Y.P."/>
            <person name="Ng T.L."/>
            <person name="Wong R.Y.L."/>
            <person name="Yau M.C.Y."/>
            <person name="Lam J.Y.W."/>
            <person name="Siu G.K.H."/>
        </authorList>
    </citation>
    <scope>NUCLEOTIDE SEQUENCE</scope>
    <source>
        <strain evidence="2">R131</strain>
    </source>
</reference>
<dbReference type="InterPro" id="IPR051781">
    <property type="entry name" value="Metallo-dep_Hydrolase"/>
</dbReference>
<dbReference type="SUPFAM" id="SSF51556">
    <property type="entry name" value="Metallo-dependent hydrolases"/>
    <property type="match status" value="1"/>
</dbReference>
<dbReference type="RefSeq" id="WP_350257636.1">
    <property type="nucleotide sequence ID" value="NZ_CP138335.1"/>
</dbReference>